<evidence type="ECO:0000259" key="1">
    <source>
        <dbReference type="Pfam" id="PF14216"/>
    </source>
</evidence>
<evidence type="ECO:0000313" key="3">
    <source>
        <dbReference type="Proteomes" id="UP000595460"/>
    </source>
</evidence>
<organism evidence="2 3">
    <name type="scientific">Devosia oryziradicis</name>
    <dbReference type="NCBI Taxonomy" id="2801335"/>
    <lineage>
        <taxon>Bacteria</taxon>
        <taxon>Pseudomonadati</taxon>
        <taxon>Pseudomonadota</taxon>
        <taxon>Alphaproteobacteria</taxon>
        <taxon>Hyphomicrobiales</taxon>
        <taxon>Devosiaceae</taxon>
        <taxon>Devosia</taxon>
    </lineage>
</organism>
<dbReference type="InterPro" id="IPR025475">
    <property type="entry name" value="DUF4326"/>
</dbReference>
<accession>A0ABX7BZE8</accession>
<dbReference type="Pfam" id="PF14216">
    <property type="entry name" value="DUF4326"/>
    <property type="match status" value="1"/>
</dbReference>
<gene>
    <name evidence="2" type="ORF">JI749_06930</name>
</gene>
<dbReference type="Proteomes" id="UP000595460">
    <property type="component" value="Chromosome"/>
</dbReference>
<reference evidence="2 3" key="1">
    <citation type="submission" date="2021-01" db="EMBL/GenBank/DDBJ databases">
        <title>Genome seq and assembly of Devosia sp. G19.</title>
        <authorList>
            <person name="Chhetri G."/>
        </authorList>
    </citation>
    <scope>NUCLEOTIDE SEQUENCE [LARGE SCALE GENOMIC DNA]</scope>
    <source>
        <strain evidence="2 3">G19</strain>
    </source>
</reference>
<evidence type="ECO:0000313" key="2">
    <source>
        <dbReference type="EMBL" id="QQR37335.1"/>
    </source>
</evidence>
<proteinExistence type="predicted"/>
<dbReference type="RefSeq" id="WP_201661339.1">
    <property type="nucleotide sequence ID" value="NZ_CP068047.1"/>
</dbReference>
<feature type="domain" description="DUF4326" evidence="1">
    <location>
        <begin position="30"/>
        <end position="110"/>
    </location>
</feature>
<protein>
    <submittedName>
        <fullName evidence="2">DUF4326 domain-containing protein</fullName>
    </submittedName>
</protein>
<dbReference type="EMBL" id="CP068047">
    <property type="protein sequence ID" value="QQR37335.1"/>
    <property type="molecule type" value="Genomic_DNA"/>
</dbReference>
<keyword evidence="3" id="KW-1185">Reference proteome</keyword>
<sequence length="116" mass="12516">MRPQRIVLSRRAGFDLQAISRALNGLPAQSVARPGPWGNPFTIDDVMTETGLDKDAAQAEAVARFGRWMRGEIEGPKPPPAREKIRAALAGKNLACWCRAGSPCHVDTLLKLANAA</sequence>
<name>A0ABX7BZE8_9HYPH</name>